<evidence type="ECO:0000313" key="1">
    <source>
        <dbReference type="EMBL" id="PGH33439.1"/>
    </source>
</evidence>
<gene>
    <name evidence="1" type="ORF">GX50_03746</name>
</gene>
<dbReference type="AlphaFoldDB" id="A0A2B7ZJU0"/>
<organism evidence="1 2">
    <name type="scientific">[Emmonsia] crescens</name>
    <dbReference type="NCBI Taxonomy" id="73230"/>
    <lineage>
        <taxon>Eukaryota</taxon>
        <taxon>Fungi</taxon>
        <taxon>Dikarya</taxon>
        <taxon>Ascomycota</taxon>
        <taxon>Pezizomycotina</taxon>
        <taxon>Eurotiomycetes</taxon>
        <taxon>Eurotiomycetidae</taxon>
        <taxon>Onygenales</taxon>
        <taxon>Ajellomycetaceae</taxon>
        <taxon>Emergomyces</taxon>
    </lineage>
</organism>
<name>A0A2B7ZJU0_9EURO</name>
<dbReference type="EMBL" id="PDND01000063">
    <property type="protein sequence ID" value="PGH33439.1"/>
    <property type="molecule type" value="Genomic_DNA"/>
</dbReference>
<proteinExistence type="predicted"/>
<dbReference type="VEuPathDB" id="FungiDB:EMCG_00351"/>
<dbReference type="VEuPathDB" id="FungiDB:EMCG_00350"/>
<dbReference type="Proteomes" id="UP000226031">
    <property type="component" value="Unassembled WGS sequence"/>
</dbReference>
<comment type="caution">
    <text evidence="1">The sequence shown here is derived from an EMBL/GenBank/DDBJ whole genome shotgun (WGS) entry which is preliminary data.</text>
</comment>
<accession>A0A2B7ZJU0</accession>
<keyword evidence="2" id="KW-1185">Reference proteome</keyword>
<evidence type="ECO:0000313" key="2">
    <source>
        <dbReference type="Proteomes" id="UP000226031"/>
    </source>
</evidence>
<reference evidence="1 2" key="1">
    <citation type="submission" date="2017-10" db="EMBL/GenBank/DDBJ databases">
        <title>Comparative genomics in systemic dimorphic fungi from Ajellomycetaceae.</title>
        <authorList>
            <person name="Munoz J.F."/>
            <person name="Mcewen J.G."/>
            <person name="Clay O.K."/>
            <person name="Cuomo C.A."/>
        </authorList>
    </citation>
    <scope>NUCLEOTIDE SEQUENCE [LARGE SCALE GENOMIC DNA]</scope>
    <source>
        <strain evidence="1 2">UAMH4076</strain>
    </source>
</reference>
<sequence>MTAPTIPAQEDTSTSVIHTSAAQFKNQTEFISHVQNTIAKTTSFHELFYTQVPLAWGKAIVDYLNKNREGCGRKHYNSQNELFWIRLMPLIIHDCVQFWCIVQARKWERARLLTSNENDILSIGVGTTFEFVGGPYSGSRKEPDCYILPENLPLPRLVIETGWSESHSRLRDDDMNTWLVGGNGHVQAVILINWSKNTETNRVTGIAEIYELDTDGMPVMRQSETIFPAPAQAPAVPPQFQVTRRTLFGPSIVDGADPNTLFPFSIDDLRNQATHSLARMNLLPA</sequence>
<protein>
    <submittedName>
        <fullName evidence="1">Uncharacterized protein</fullName>
    </submittedName>
</protein>